<protein>
    <recommendedName>
        <fullName evidence="6">Probable succinyl-diaminopimelate desuccinylase</fullName>
        <ecNumber evidence="5">3.5.1.18</ecNumber>
    </recommendedName>
</protein>
<dbReference type="Pfam" id="PF01546">
    <property type="entry name" value="Peptidase_M20"/>
    <property type="match status" value="1"/>
</dbReference>
<dbReference type="EC" id="3.5.1.18" evidence="5"/>
<organism evidence="13 14">
    <name type="scientific">Hydrogenoanaerobacterium saccharovorans</name>
    <dbReference type="NCBI Taxonomy" id="474960"/>
    <lineage>
        <taxon>Bacteria</taxon>
        <taxon>Bacillati</taxon>
        <taxon>Bacillota</taxon>
        <taxon>Clostridia</taxon>
        <taxon>Eubacteriales</taxon>
        <taxon>Oscillospiraceae</taxon>
        <taxon>Hydrogenoanaerobacterium</taxon>
    </lineage>
</organism>
<keyword evidence="8" id="KW-0378">Hydrolase</keyword>
<dbReference type="EMBL" id="FOCG01000001">
    <property type="protein sequence ID" value="SEM77703.1"/>
    <property type="molecule type" value="Genomic_DNA"/>
</dbReference>
<evidence type="ECO:0000256" key="6">
    <source>
        <dbReference type="ARBA" id="ARBA00016853"/>
    </source>
</evidence>
<keyword evidence="14" id="KW-1185">Reference proteome</keyword>
<keyword evidence="7" id="KW-0479">Metal-binding</keyword>
<dbReference type="UniPathway" id="UPA00034">
    <property type="reaction ID" value="UER00021"/>
</dbReference>
<dbReference type="Pfam" id="PF07687">
    <property type="entry name" value="M20_dimer"/>
    <property type="match status" value="1"/>
</dbReference>
<dbReference type="InterPro" id="IPR036264">
    <property type="entry name" value="Bact_exopeptidase_dim_dom"/>
</dbReference>
<dbReference type="Gene3D" id="3.40.630.10">
    <property type="entry name" value="Zn peptidases"/>
    <property type="match status" value="2"/>
</dbReference>
<name>A0A1H8B4N0_9FIRM</name>
<evidence type="ECO:0000313" key="14">
    <source>
        <dbReference type="Proteomes" id="UP000199158"/>
    </source>
</evidence>
<dbReference type="Gene3D" id="3.30.70.360">
    <property type="match status" value="1"/>
</dbReference>
<evidence type="ECO:0000259" key="12">
    <source>
        <dbReference type="Pfam" id="PF07687"/>
    </source>
</evidence>
<evidence type="ECO:0000256" key="5">
    <source>
        <dbReference type="ARBA" id="ARBA00011921"/>
    </source>
</evidence>
<evidence type="ECO:0000256" key="10">
    <source>
        <dbReference type="ARBA" id="ARBA00023285"/>
    </source>
</evidence>
<dbReference type="GO" id="GO:0046872">
    <property type="term" value="F:metal ion binding"/>
    <property type="evidence" value="ECO:0007669"/>
    <property type="project" value="UniProtKB-KW"/>
</dbReference>
<feature type="domain" description="Peptidase M20 dimerisation" evidence="12">
    <location>
        <begin position="182"/>
        <end position="281"/>
    </location>
</feature>
<dbReference type="PANTHER" id="PTHR43808:SF32">
    <property type="entry name" value="ARGE_DAPE-RELATED DEACYLASE"/>
    <property type="match status" value="1"/>
</dbReference>
<evidence type="ECO:0000256" key="11">
    <source>
        <dbReference type="ARBA" id="ARBA00051301"/>
    </source>
</evidence>
<evidence type="ECO:0000256" key="3">
    <source>
        <dbReference type="ARBA" id="ARBA00005130"/>
    </source>
</evidence>
<comment type="cofactor">
    <cofactor evidence="2">
        <name>Zn(2+)</name>
        <dbReference type="ChEBI" id="CHEBI:29105"/>
    </cofactor>
</comment>
<dbReference type="InterPro" id="IPR002933">
    <property type="entry name" value="Peptidase_M20"/>
</dbReference>
<keyword evidence="10" id="KW-0170">Cobalt</keyword>
<dbReference type="CDD" id="cd08659">
    <property type="entry name" value="M20_ArgE_DapE-like"/>
    <property type="match status" value="1"/>
</dbReference>
<dbReference type="InterPro" id="IPR050072">
    <property type="entry name" value="Peptidase_M20A"/>
</dbReference>
<reference evidence="13 14" key="1">
    <citation type="submission" date="2016-10" db="EMBL/GenBank/DDBJ databases">
        <authorList>
            <person name="de Groot N.N."/>
        </authorList>
    </citation>
    <scope>NUCLEOTIDE SEQUENCE [LARGE SCALE GENOMIC DNA]</scope>
    <source>
        <strain evidence="13 14">CGMCC 1.5070</strain>
    </source>
</reference>
<evidence type="ECO:0000313" key="13">
    <source>
        <dbReference type="EMBL" id="SEM77703.1"/>
    </source>
</evidence>
<dbReference type="Proteomes" id="UP000199158">
    <property type="component" value="Unassembled WGS sequence"/>
</dbReference>
<evidence type="ECO:0000256" key="4">
    <source>
        <dbReference type="ARBA" id="ARBA00006247"/>
    </source>
</evidence>
<dbReference type="InterPro" id="IPR001261">
    <property type="entry name" value="ArgE/DapE_CS"/>
</dbReference>
<comment type="pathway">
    <text evidence="3">Amino-acid biosynthesis; L-lysine biosynthesis via DAP pathway; LL-2,6-diaminopimelate from (S)-tetrahydrodipicolinate (succinylase route): step 3/3.</text>
</comment>
<dbReference type="SUPFAM" id="SSF53187">
    <property type="entry name" value="Zn-dependent exopeptidases"/>
    <property type="match status" value="1"/>
</dbReference>
<dbReference type="PROSITE" id="PS00758">
    <property type="entry name" value="ARGE_DAPE_CPG2_1"/>
    <property type="match status" value="1"/>
</dbReference>
<proteinExistence type="inferred from homology"/>
<dbReference type="InterPro" id="IPR011650">
    <property type="entry name" value="Peptidase_M20_dimer"/>
</dbReference>
<evidence type="ECO:0000256" key="8">
    <source>
        <dbReference type="ARBA" id="ARBA00022801"/>
    </source>
</evidence>
<evidence type="ECO:0000256" key="1">
    <source>
        <dbReference type="ARBA" id="ARBA00001941"/>
    </source>
</evidence>
<dbReference type="AlphaFoldDB" id="A0A1H8B4N0"/>
<dbReference type="PANTHER" id="PTHR43808">
    <property type="entry name" value="ACETYLORNITHINE DEACETYLASE"/>
    <property type="match status" value="1"/>
</dbReference>
<gene>
    <name evidence="13" type="ORF">SAMN05216180_1706</name>
</gene>
<dbReference type="GO" id="GO:0009089">
    <property type="term" value="P:lysine biosynthetic process via diaminopimelate"/>
    <property type="evidence" value="ECO:0007669"/>
    <property type="project" value="UniProtKB-UniPathway"/>
</dbReference>
<sequence>MLQHISNVQKDEALKLLCDAIGIVTVNPNGEEKLLADFIASYLQGTGCTVTVQEFAPNRANIIATIKGRTNQKALLINGHLDTVPFGNTDGWNTAPDKAVIRGGTLYGRGASDMKSGLCAALYAFCMFAAEGFVPEHDIIFAGTADEETDGLGAQAIVNSGLLNNVGHIIIGEPTGNQISVASKGTLWLEFSICGKTSHGAYPWEGINAAEVAYELFTEIKKSIEEASHPYLSVPTCTLTKIQGGVKVNMVPDACNMTLDIRTVPSVCHNELLAQVNRLIAGLQQQFGGLKIEYQVLTNRMAVEISPHNSLVEELSNTVQEVCGVKPQLTGTGFFSDASIFLKDYNLPTVLFGPGESSEAHKPNECVFIKNYFDAIECYYHFMKQQ</sequence>
<dbReference type="SUPFAM" id="SSF55031">
    <property type="entry name" value="Bacterial exopeptidase dimerisation domain"/>
    <property type="match status" value="1"/>
</dbReference>
<accession>A0A1H8B4N0</accession>
<comment type="similarity">
    <text evidence="4">Belongs to the peptidase M20A family.</text>
</comment>
<dbReference type="GO" id="GO:0009014">
    <property type="term" value="F:succinyl-diaminopimelate desuccinylase activity"/>
    <property type="evidence" value="ECO:0007669"/>
    <property type="project" value="UniProtKB-EC"/>
</dbReference>
<dbReference type="STRING" id="474960.SAMN05216180_1706"/>
<dbReference type="InterPro" id="IPR010182">
    <property type="entry name" value="ArgE/DapE"/>
</dbReference>
<comment type="catalytic activity">
    <reaction evidence="11">
        <text>N-succinyl-(2S,6S)-2,6-diaminopimelate + H2O = (2S,6S)-2,6-diaminopimelate + succinate</text>
        <dbReference type="Rhea" id="RHEA:22608"/>
        <dbReference type="ChEBI" id="CHEBI:15377"/>
        <dbReference type="ChEBI" id="CHEBI:30031"/>
        <dbReference type="ChEBI" id="CHEBI:57609"/>
        <dbReference type="ChEBI" id="CHEBI:58087"/>
        <dbReference type="EC" id="3.5.1.18"/>
    </reaction>
</comment>
<evidence type="ECO:0000256" key="2">
    <source>
        <dbReference type="ARBA" id="ARBA00001947"/>
    </source>
</evidence>
<dbReference type="NCBIfam" id="TIGR01910">
    <property type="entry name" value="DapE-ArgE"/>
    <property type="match status" value="1"/>
</dbReference>
<keyword evidence="9" id="KW-0862">Zinc</keyword>
<evidence type="ECO:0000256" key="9">
    <source>
        <dbReference type="ARBA" id="ARBA00022833"/>
    </source>
</evidence>
<comment type="cofactor">
    <cofactor evidence="1">
        <name>Co(2+)</name>
        <dbReference type="ChEBI" id="CHEBI:48828"/>
    </cofactor>
</comment>
<evidence type="ECO:0000256" key="7">
    <source>
        <dbReference type="ARBA" id="ARBA00022723"/>
    </source>
</evidence>